<evidence type="ECO:0000313" key="2">
    <source>
        <dbReference type="Proteomes" id="UP000617355"/>
    </source>
</evidence>
<accession>A0ABQ1QX37</accession>
<gene>
    <name evidence="1" type="ORF">GCM10011358_34530</name>
</gene>
<evidence type="ECO:0008006" key="3">
    <source>
        <dbReference type="Google" id="ProtNLM"/>
    </source>
</evidence>
<reference evidence="2" key="1">
    <citation type="journal article" date="2019" name="Int. J. Syst. Evol. Microbiol.">
        <title>The Global Catalogue of Microorganisms (GCM) 10K type strain sequencing project: providing services to taxonomists for standard genome sequencing and annotation.</title>
        <authorList>
            <consortium name="The Broad Institute Genomics Platform"/>
            <consortium name="The Broad Institute Genome Sequencing Center for Infectious Disease"/>
            <person name="Wu L."/>
            <person name="Ma J."/>
        </authorList>
    </citation>
    <scope>NUCLEOTIDE SEQUENCE [LARGE SCALE GENOMIC DNA]</scope>
    <source>
        <strain evidence="2">CGMCC 1.12922</strain>
    </source>
</reference>
<evidence type="ECO:0000313" key="1">
    <source>
        <dbReference type="EMBL" id="GGD47805.1"/>
    </source>
</evidence>
<dbReference type="Gene3D" id="3.40.190.10">
    <property type="entry name" value="Periplasmic binding protein-like II"/>
    <property type="match status" value="1"/>
</dbReference>
<proteinExistence type="predicted"/>
<organism evidence="1 2">
    <name type="scientific">Sinisalibacter lacisalsi</name>
    <dbReference type="NCBI Taxonomy" id="1526570"/>
    <lineage>
        <taxon>Bacteria</taxon>
        <taxon>Pseudomonadati</taxon>
        <taxon>Pseudomonadota</taxon>
        <taxon>Alphaproteobacteria</taxon>
        <taxon>Rhodobacterales</taxon>
        <taxon>Roseobacteraceae</taxon>
        <taxon>Sinisalibacter</taxon>
    </lineage>
</organism>
<comment type="caution">
    <text evidence="1">The sequence shown here is derived from an EMBL/GenBank/DDBJ whole genome shotgun (WGS) entry which is preliminary data.</text>
</comment>
<dbReference type="EMBL" id="BMGI01000006">
    <property type="protein sequence ID" value="GGD47805.1"/>
    <property type="molecule type" value="Genomic_DNA"/>
</dbReference>
<name>A0ABQ1QX37_9RHOB</name>
<protein>
    <recommendedName>
        <fullName evidence="3">C4-dicarboxylate ABC transporter substrate-binding protein</fullName>
    </recommendedName>
</protein>
<keyword evidence="2" id="KW-1185">Reference proteome</keyword>
<sequence length="48" mass="5182">MGSLSGGAAPERMAMPSNTVPYHPAAVRFYEEKGIWSEENAARDASLQ</sequence>
<dbReference type="Proteomes" id="UP000617355">
    <property type="component" value="Unassembled WGS sequence"/>
</dbReference>